<dbReference type="EMBL" id="LQYW01000167">
    <property type="protein sequence ID" value="KYD23205.1"/>
    <property type="molecule type" value="Genomic_DNA"/>
</dbReference>
<accession>A0A150MFW8</accession>
<dbReference type="PATRIC" id="fig|153151.4.peg.1719"/>
<dbReference type="Proteomes" id="UP000075324">
    <property type="component" value="Unassembled WGS sequence"/>
</dbReference>
<name>A0A150MFW8_9BACL</name>
<dbReference type="AlphaFoldDB" id="A0A150MFW8"/>
<evidence type="ECO:0000313" key="1">
    <source>
        <dbReference type="EMBL" id="KYD23205.1"/>
    </source>
</evidence>
<protein>
    <submittedName>
        <fullName evidence="1">Uncharacterized protein</fullName>
    </submittedName>
</protein>
<sequence length="49" mass="5596">MMDPPTKTDSPVIVPYFCKNMLTNTADYDEYLHKKAPGVFPTYKNNVSI</sequence>
<comment type="caution">
    <text evidence="1">The sequence shown here is derived from an EMBL/GenBank/DDBJ whole genome shotgun (WGS) entry which is preliminary data.</text>
</comment>
<evidence type="ECO:0000313" key="2">
    <source>
        <dbReference type="Proteomes" id="UP000075324"/>
    </source>
</evidence>
<proteinExistence type="predicted"/>
<organism evidence="1 2">
    <name type="scientific">Parageobacillus toebii</name>
    <dbReference type="NCBI Taxonomy" id="153151"/>
    <lineage>
        <taxon>Bacteria</taxon>
        <taxon>Bacillati</taxon>
        <taxon>Bacillota</taxon>
        <taxon>Bacilli</taxon>
        <taxon>Bacillales</taxon>
        <taxon>Anoxybacillaceae</taxon>
        <taxon>Parageobacillus</taxon>
    </lineage>
</organism>
<reference evidence="1 2" key="1">
    <citation type="submission" date="2016-01" db="EMBL/GenBank/DDBJ databases">
        <title>Draft Genome Sequences of Seven Thermophilic Sporeformers Isolated from Foods.</title>
        <authorList>
            <person name="Berendsen E.M."/>
            <person name="Wells-Bennik M.H."/>
            <person name="Krawcyk A.O."/>
            <person name="De Jong A."/>
            <person name="Holsappel S."/>
            <person name="Eijlander R.T."/>
            <person name="Kuipers O.P."/>
        </authorList>
    </citation>
    <scope>NUCLEOTIDE SEQUENCE [LARGE SCALE GENOMIC DNA]</scope>
    <source>
        <strain evidence="1 2">B4110</strain>
    </source>
</reference>
<gene>
    <name evidence="1" type="ORF">B4110_0883</name>
</gene>